<dbReference type="NCBIfam" id="NF038019">
    <property type="entry name" value="PE_process_PecA"/>
    <property type="match status" value="1"/>
</dbReference>
<dbReference type="EMBL" id="JBEEEP010000109">
    <property type="protein sequence ID" value="MEQ6322638.1"/>
    <property type="molecule type" value="Genomic_DNA"/>
</dbReference>
<sequence length="375" mass="35834">FTAVGAAEFSGRGAYGGEGGSGGAGGNAGGAGTGGTAGSGGAGGFGGNGADGGNGGNGGNGGFGGINGTFGTNGAGGTGGLGTLLGGHNGNIGLNGATGGIGSTTLTNATVPLQLVNTTEPVVFISLNGGQMVPVLLDTGSTGLVMDSQFLTQNFGPVIGTGTAGYAGGLTYNYNTYSTTVDFGNGLLTLPTSVNVVTSSSPGTLGNFLSRSGAVGVLGIGPNNGFPGTSSIVTAMPGLLNNGVLIDESAGILQFGPNTLTGGITISGAPISTVAVQIDNGPLQQAPVMFDSGGINGTIPSALAGLPSGGFVPAGTTISVYTSDGQTLLYSYTTTATNTPFVTSGGVMNTGHVPFAQQPIYVSYSPTAIGTTTFN</sequence>
<proteinExistence type="predicted"/>
<keyword evidence="3" id="KW-1185">Reference proteome</keyword>
<dbReference type="Proteomes" id="UP001485476">
    <property type="component" value="Unassembled WGS sequence"/>
</dbReference>
<dbReference type="SUPFAM" id="SSF50630">
    <property type="entry name" value="Acid proteases"/>
    <property type="match status" value="1"/>
</dbReference>
<dbReference type="InterPro" id="IPR021109">
    <property type="entry name" value="Peptidase_aspartic_dom_sf"/>
</dbReference>
<feature type="non-terminal residue" evidence="2">
    <location>
        <position position="1"/>
    </location>
</feature>
<keyword evidence="2" id="KW-0645">Protease</keyword>
<dbReference type="GO" id="GO:0008233">
    <property type="term" value="F:peptidase activity"/>
    <property type="evidence" value="ECO:0007669"/>
    <property type="project" value="UniProtKB-KW"/>
</dbReference>
<reference evidence="2 3" key="1">
    <citation type="submission" date="2024-05" db="EMBL/GenBank/DDBJ databases">
        <title>Whole genome sequences of Mycobacterium canettii strains associated with human tuberculosis in Canada.</title>
        <authorList>
            <person name="Islam M.R."/>
            <person name="Soualhine H."/>
        </authorList>
    </citation>
    <scope>NUCLEOTIDE SEQUENCE [LARGE SCALE GENOMIC DNA]</scope>
    <source>
        <strain evidence="2 3">1901080</strain>
    </source>
</reference>
<gene>
    <name evidence="2" type="ORF">ABDZ14_20855</name>
</gene>
<dbReference type="Pfam" id="PF20729">
    <property type="entry name" value="PE-PGRS_C"/>
    <property type="match status" value="1"/>
</dbReference>
<feature type="domain" description="PE cleavage protein A C-terminal" evidence="1">
    <location>
        <begin position="109"/>
        <end position="372"/>
    </location>
</feature>
<evidence type="ECO:0000313" key="2">
    <source>
        <dbReference type="EMBL" id="MEQ6322638.1"/>
    </source>
</evidence>
<evidence type="ECO:0000313" key="3">
    <source>
        <dbReference type="Proteomes" id="UP001485476"/>
    </source>
</evidence>
<evidence type="ECO:0000259" key="1">
    <source>
        <dbReference type="Pfam" id="PF20729"/>
    </source>
</evidence>
<keyword evidence="2" id="KW-0378">Hydrolase</keyword>
<accession>A0ABV1MNR3</accession>
<dbReference type="GO" id="GO:0006508">
    <property type="term" value="P:proteolysis"/>
    <property type="evidence" value="ECO:0007669"/>
    <property type="project" value="UniProtKB-KW"/>
</dbReference>
<dbReference type="RefSeq" id="WP_349652340.1">
    <property type="nucleotide sequence ID" value="NZ_JBEEEP010000109.1"/>
</dbReference>
<organism evidence="2 3">
    <name type="scientific">Mycobacterium canetti</name>
    <dbReference type="NCBI Taxonomy" id="78331"/>
    <lineage>
        <taxon>Bacteria</taxon>
        <taxon>Bacillati</taxon>
        <taxon>Actinomycetota</taxon>
        <taxon>Actinomycetes</taxon>
        <taxon>Mycobacteriales</taxon>
        <taxon>Mycobacteriaceae</taxon>
        <taxon>Mycobacterium</taxon>
        <taxon>Mycobacterium tuberculosis complex</taxon>
    </lineage>
</organism>
<protein>
    <submittedName>
        <fullName evidence="2">PecA family PE domain-processing aspartic protease</fullName>
    </submittedName>
</protein>
<name>A0ABV1MNR3_9MYCO</name>
<dbReference type="InterPro" id="IPR048054">
    <property type="entry name" value="PecA_C"/>
</dbReference>
<comment type="caution">
    <text evidence="2">The sequence shown here is derived from an EMBL/GenBank/DDBJ whole genome shotgun (WGS) entry which is preliminary data.</text>
</comment>
<dbReference type="Gene3D" id="2.40.70.10">
    <property type="entry name" value="Acid Proteases"/>
    <property type="match status" value="1"/>
</dbReference>